<dbReference type="AlphaFoldDB" id="A0A820PAI9"/>
<reference evidence="1" key="1">
    <citation type="submission" date="2021-02" db="EMBL/GenBank/DDBJ databases">
        <authorList>
            <person name="Nowell W R."/>
        </authorList>
    </citation>
    <scope>NUCLEOTIDE SEQUENCE</scope>
</reference>
<sequence length="39" mass="4518">MHLITTNIGQQAPLYTCKAHIFQVDPDTRKYWIQLSTNA</sequence>
<feature type="non-terminal residue" evidence="1">
    <location>
        <position position="1"/>
    </location>
</feature>
<dbReference type="Proteomes" id="UP000663868">
    <property type="component" value="Unassembled WGS sequence"/>
</dbReference>
<accession>A0A820PAI9</accession>
<protein>
    <submittedName>
        <fullName evidence="1">Uncharacterized protein</fullName>
    </submittedName>
</protein>
<evidence type="ECO:0000313" key="1">
    <source>
        <dbReference type="EMBL" id="CAF4401891.1"/>
    </source>
</evidence>
<name>A0A820PAI9_9BILA</name>
<dbReference type="EMBL" id="CAJOBB010024591">
    <property type="protein sequence ID" value="CAF4401891.1"/>
    <property type="molecule type" value="Genomic_DNA"/>
</dbReference>
<comment type="caution">
    <text evidence="1">The sequence shown here is derived from an EMBL/GenBank/DDBJ whole genome shotgun (WGS) entry which is preliminary data.</text>
</comment>
<proteinExistence type="predicted"/>
<organism evidence="1 2">
    <name type="scientific">Adineta steineri</name>
    <dbReference type="NCBI Taxonomy" id="433720"/>
    <lineage>
        <taxon>Eukaryota</taxon>
        <taxon>Metazoa</taxon>
        <taxon>Spiralia</taxon>
        <taxon>Gnathifera</taxon>
        <taxon>Rotifera</taxon>
        <taxon>Eurotatoria</taxon>
        <taxon>Bdelloidea</taxon>
        <taxon>Adinetida</taxon>
        <taxon>Adinetidae</taxon>
        <taxon>Adineta</taxon>
    </lineage>
</organism>
<evidence type="ECO:0000313" key="2">
    <source>
        <dbReference type="Proteomes" id="UP000663868"/>
    </source>
</evidence>
<gene>
    <name evidence="1" type="ORF">KXQ929_LOCUS51071</name>
</gene>